<evidence type="ECO:0000313" key="1">
    <source>
        <dbReference type="EMBL" id="QTA86878.1"/>
    </source>
</evidence>
<dbReference type="EMBL" id="CP061800">
    <property type="protein sequence ID" value="QTA86878.1"/>
    <property type="molecule type" value="Genomic_DNA"/>
</dbReference>
<reference evidence="1" key="1">
    <citation type="journal article" date="2021" name="Microb. Physiol.">
        <title>Proteogenomic Insights into the Physiology of Marine, Sulfate-Reducing, Filamentous Desulfonema limicola and Desulfonema magnum.</title>
        <authorList>
            <person name="Schnaars V."/>
            <person name="Wohlbrand L."/>
            <person name="Scheve S."/>
            <person name="Hinrichs C."/>
            <person name="Reinhardt R."/>
            <person name="Rabus R."/>
        </authorList>
    </citation>
    <scope>NUCLEOTIDE SEQUENCE</scope>
    <source>
        <strain evidence="1">4be13</strain>
    </source>
</reference>
<protein>
    <submittedName>
        <fullName evidence="1">Uncharacterized protein</fullName>
    </submittedName>
</protein>
<proteinExistence type="predicted"/>
<keyword evidence="2" id="KW-1185">Reference proteome</keyword>
<gene>
    <name evidence="1" type="ORF">dnm_029030</name>
</gene>
<accession>A0A975GNH3</accession>
<organism evidence="1 2">
    <name type="scientific">Desulfonema magnum</name>
    <dbReference type="NCBI Taxonomy" id="45655"/>
    <lineage>
        <taxon>Bacteria</taxon>
        <taxon>Pseudomonadati</taxon>
        <taxon>Thermodesulfobacteriota</taxon>
        <taxon>Desulfobacteria</taxon>
        <taxon>Desulfobacterales</taxon>
        <taxon>Desulfococcaceae</taxon>
        <taxon>Desulfonema</taxon>
    </lineage>
</organism>
<sequence length="54" mass="6304">MLLCLRGKKISHKVTQINVVNLRAFVASWQTTATYDYSYSLLFKHALREFAEKI</sequence>
<name>A0A975GNH3_9BACT</name>
<dbReference type="AlphaFoldDB" id="A0A975GNH3"/>
<dbReference type="KEGG" id="dmm:dnm_029030"/>
<evidence type="ECO:0000313" key="2">
    <source>
        <dbReference type="Proteomes" id="UP000663722"/>
    </source>
</evidence>
<dbReference type="Proteomes" id="UP000663722">
    <property type="component" value="Chromosome"/>
</dbReference>